<evidence type="ECO:0000256" key="2">
    <source>
        <dbReference type="ARBA" id="ARBA00005166"/>
    </source>
</evidence>
<evidence type="ECO:0000256" key="16">
    <source>
        <dbReference type="ARBA" id="ARBA00048493"/>
    </source>
</evidence>
<comment type="cofactor">
    <cofactor evidence="1">
        <name>Mg(2+)</name>
        <dbReference type="ChEBI" id="CHEBI:18420"/>
    </cofactor>
</comment>
<evidence type="ECO:0000256" key="13">
    <source>
        <dbReference type="ARBA" id="ARBA00023315"/>
    </source>
</evidence>
<dbReference type="InterPro" id="IPR011004">
    <property type="entry name" value="Trimer_LpxA-like_sf"/>
</dbReference>
<dbReference type="GO" id="GO:0005737">
    <property type="term" value="C:cytoplasm"/>
    <property type="evidence" value="ECO:0007669"/>
    <property type="project" value="UniProtKB-SubCell"/>
</dbReference>
<evidence type="ECO:0000256" key="1">
    <source>
        <dbReference type="ARBA" id="ARBA00001946"/>
    </source>
</evidence>
<organism evidence="19">
    <name type="scientific">marine sediment metagenome</name>
    <dbReference type="NCBI Taxonomy" id="412755"/>
    <lineage>
        <taxon>unclassified sequences</taxon>
        <taxon>metagenomes</taxon>
        <taxon>ecological metagenomes</taxon>
    </lineage>
</organism>
<comment type="catalytic activity">
    <reaction evidence="16">
        <text>N-acetyl-alpha-D-glucosamine 1-phosphate + UTP + H(+) = UDP-N-acetyl-alpha-D-glucosamine + diphosphate</text>
        <dbReference type="Rhea" id="RHEA:13509"/>
        <dbReference type="ChEBI" id="CHEBI:15378"/>
        <dbReference type="ChEBI" id="CHEBI:33019"/>
        <dbReference type="ChEBI" id="CHEBI:46398"/>
        <dbReference type="ChEBI" id="CHEBI:57705"/>
        <dbReference type="ChEBI" id="CHEBI:57776"/>
        <dbReference type="EC" id="2.7.7.23"/>
    </reaction>
</comment>
<dbReference type="EMBL" id="BART01003286">
    <property type="protein sequence ID" value="GAG54958.1"/>
    <property type="molecule type" value="Genomic_DNA"/>
</dbReference>
<dbReference type="InterPro" id="IPR005882">
    <property type="entry name" value="Bifunctional_GlmU"/>
</dbReference>
<dbReference type="SUPFAM" id="SSF53448">
    <property type="entry name" value="Nucleotide-diphospho-sugar transferases"/>
    <property type="match status" value="1"/>
</dbReference>
<dbReference type="GO" id="GO:0071555">
    <property type="term" value="P:cell wall organization"/>
    <property type="evidence" value="ECO:0007669"/>
    <property type="project" value="UniProtKB-KW"/>
</dbReference>
<dbReference type="Gene3D" id="2.160.10.10">
    <property type="entry name" value="Hexapeptide repeat proteins"/>
    <property type="match status" value="1"/>
</dbReference>
<evidence type="ECO:0000256" key="7">
    <source>
        <dbReference type="ARBA" id="ARBA00022723"/>
    </source>
</evidence>
<evidence type="ECO:0000256" key="4">
    <source>
        <dbReference type="ARBA" id="ARBA00022490"/>
    </source>
</evidence>
<dbReference type="SUPFAM" id="SSF51161">
    <property type="entry name" value="Trimeric LpxA-like enzymes"/>
    <property type="match status" value="1"/>
</dbReference>
<keyword evidence="5" id="KW-0808">Transferase</keyword>
<dbReference type="Gene3D" id="3.90.550.10">
    <property type="entry name" value="Spore Coat Polysaccharide Biosynthesis Protein SpsA, Chain A"/>
    <property type="match status" value="1"/>
</dbReference>
<evidence type="ECO:0000256" key="12">
    <source>
        <dbReference type="ARBA" id="ARBA00023268"/>
    </source>
</evidence>
<feature type="domain" description="Nucleotidyl transferase" evidence="17">
    <location>
        <begin position="2"/>
        <end position="219"/>
    </location>
</feature>
<dbReference type="GO" id="GO:0009252">
    <property type="term" value="P:peptidoglycan biosynthetic process"/>
    <property type="evidence" value="ECO:0007669"/>
    <property type="project" value="UniProtKB-KW"/>
</dbReference>
<dbReference type="PANTHER" id="PTHR43584:SF3">
    <property type="entry name" value="BIFUNCTIONAL PROTEIN GLMU"/>
    <property type="match status" value="1"/>
</dbReference>
<comment type="caution">
    <text evidence="19">The sequence shown here is derived from an EMBL/GenBank/DDBJ whole genome shotgun (WGS) entry which is preliminary data.</text>
</comment>
<keyword evidence="8" id="KW-0677">Repeat</keyword>
<keyword evidence="12" id="KW-0511">Multifunctional enzyme</keyword>
<dbReference type="InterPro" id="IPR056729">
    <property type="entry name" value="GMPPB_C"/>
</dbReference>
<keyword evidence="14" id="KW-0961">Cell wall biogenesis/degradation</keyword>
<keyword evidence="7" id="KW-0479">Metal-binding</keyword>
<dbReference type="Pfam" id="PF00483">
    <property type="entry name" value="NTP_transferase"/>
    <property type="match status" value="1"/>
</dbReference>
<dbReference type="CDD" id="cd02540">
    <property type="entry name" value="GT2_GlmU_N_bac"/>
    <property type="match status" value="1"/>
</dbReference>
<keyword evidence="13" id="KW-0012">Acyltransferase</keyword>
<evidence type="ECO:0000256" key="11">
    <source>
        <dbReference type="ARBA" id="ARBA00022984"/>
    </source>
</evidence>
<proteinExistence type="predicted"/>
<dbReference type="NCBIfam" id="TIGR01173">
    <property type="entry name" value="glmU"/>
    <property type="match status" value="1"/>
</dbReference>
<evidence type="ECO:0000259" key="18">
    <source>
        <dbReference type="Pfam" id="PF25087"/>
    </source>
</evidence>
<dbReference type="GO" id="GO:0008360">
    <property type="term" value="P:regulation of cell shape"/>
    <property type="evidence" value="ECO:0007669"/>
    <property type="project" value="UniProtKB-KW"/>
</dbReference>
<evidence type="ECO:0000256" key="3">
    <source>
        <dbReference type="ARBA" id="ARBA00005208"/>
    </source>
</evidence>
<evidence type="ECO:0000256" key="10">
    <source>
        <dbReference type="ARBA" id="ARBA00022960"/>
    </source>
</evidence>
<dbReference type="GO" id="GO:0000902">
    <property type="term" value="P:cell morphogenesis"/>
    <property type="evidence" value="ECO:0007669"/>
    <property type="project" value="InterPro"/>
</dbReference>
<dbReference type="GO" id="GO:0000287">
    <property type="term" value="F:magnesium ion binding"/>
    <property type="evidence" value="ECO:0007669"/>
    <property type="project" value="InterPro"/>
</dbReference>
<comment type="catalytic activity">
    <reaction evidence="15">
        <text>alpha-D-glucosamine 1-phosphate + acetyl-CoA = N-acetyl-alpha-D-glucosamine 1-phosphate + CoA + H(+)</text>
        <dbReference type="Rhea" id="RHEA:13725"/>
        <dbReference type="ChEBI" id="CHEBI:15378"/>
        <dbReference type="ChEBI" id="CHEBI:57287"/>
        <dbReference type="ChEBI" id="CHEBI:57288"/>
        <dbReference type="ChEBI" id="CHEBI:57776"/>
        <dbReference type="ChEBI" id="CHEBI:58516"/>
        <dbReference type="EC" id="2.3.1.157"/>
    </reaction>
</comment>
<gene>
    <name evidence="19" type="ORF">S01H4_09219</name>
</gene>
<feature type="domain" description="Mannose-1-phosphate guanyltransferase C-terminal" evidence="18">
    <location>
        <begin position="263"/>
        <end position="355"/>
    </location>
</feature>
<comment type="pathway">
    <text evidence="3">Nucleotide-sugar biosynthesis; UDP-N-acetyl-alpha-D-glucosamine biosynthesis; UDP-N-acetyl-alpha-D-glucosamine from N-acetyl-alpha-D-glucosamine 1-phosphate: step 1/1.</text>
</comment>
<dbReference type="AlphaFoldDB" id="X0Z3G2"/>
<keyword evidence="11" id="KW-0573">Peptidoglycan synthesis</keyword>
<keyword evidence="9" id="KW-0460">Magnesium</keyword>
<accession>X0Z3G2</accession>
<keyword evidence="4" id="KW-0963">Cytoplasm</keyword>
<reference evidence="19" key="1">
    <citation type="journal article" date="2014" name="Front. Microbiol.">
        <title>High frequency of phylogenetically diverse reductive dehalogenase-homologous genes in deep subseafloor sedimentary metagenomes.</title>
        <authorList>
            <person name="Kawai M."/>
            <person name="Futagami T."/>
            <person name="Toyoda A."/>
            <person name="Takaki Y."/>
            <person name="Nishi S."/>
            <person name="Hori S."/>
            <person name="Arai W."/>
            <person name="Tsubouchi T."/>
            <person name="Morono Y."/>
            <person name="Uchiyama I."/>
            <person name="Ito T."/>
            <person name="Fujiyama A."/>
            <person name="Inagaki F."/>
            <person name="Takami H."/>
        </authorList>
    </citation>
    <scope>NUCLEOTIDE SEQUENCE</scope>
    <source>
        <strain evidence="19">Expedition CK06-06</strain>
    </source>
</reference>
<keyword evidence="10" id="KW-0133">Cell shape</keyword>
<dbReference type="InterPro" id="IPR029044">
    <property type="entry name" value="Nucleotide-diphossugar_trans"/>
</dbReference>
<evidence type="ECO:0000256" key="15">
    <source>
        <dbReference type="ARBA" id="ARBA00048247"/>
    </source>
</evidence>
<evidence type="ECO:0000256" key="9">
    <source>
        <dbReference type="ARBA" id="ARBA00022842"/>
    </source>
</evidence>
<evidence type="ECO:0000256" key="8">
    <source>
        <dbReference type="ARBA" id="ARBA00022737"/>
    </source>
</evidence>
<dbReference type="GO" id="GO:0019134">
    <property type="term" value="F:glucosamine-1-phosphate N-acetyltransferase activity"/>
    <property type="evidence" value="ECO:0007669"/>
    <property type="project" value="UniProtKB-EC"/>
</dbReference>
<dbReference type="PANTHER" id="PTHR43584">
    <property type="entry name" value="NUCLEOTIDYL TRANSFERASE"/>
    <property type="match status" value="1"/>
</dbReference>
<evidence type="ECO:0000256" key="5">
    <source>
        <dbReference type="ARBA" id="ARBA00022679"/>
    </source>
</evidence>
<dbReference type="Pfam" id="PF25087">
    <property type="entry name" value="GMPPB_C"/>
    <property type="match status" value="1"/>
</dbReference>
<comment type="pathway">
    <text evidence="2">Nucleotide-sugar biosynthesis; UDP-N-acetyl-alpha-D-glucosamine biosynthesis; N-acetyl-alpha-D-glucosamine 1-phosphate from alpha-D-glucosamine 6-phosphate (route II): step 2/2.</text>
</comment>
<evidence type="ECO:0000259" key="17">
    <source>
        <dbReference type="Pfam" id="PF00483"/>
    </source>
</evidence>
<name>X0Z3G2_9ZZZZ</name>
<keyword evidence="6" id="KW-0548">Nucleotidyltransferase</keyword>
<evidence type="ECO:0000313" key="19">
    <source>
        <dbReference type="EMBL" id="GAG54958.1"/>
    </source>
</evidence>
<dbReference type="InterPro" id="IPR050065">
    <property type="entry name" value="GlmU-like"/>
</dbReference>
<evidence type="ECO:0000256" key="14">
    <source>
        <dbReference type="ARBA" id="ARBA00023316"/>
    </source>
</evidence>
<dbReference type="GO" id="GO:0006048">
    <property type="term" value="P:UDP-N-acetylglucosamine biosynthetic process"/>
    <property type="evidence" value="ECO:0007669"/>
    <property type="project" value="InterPro"/>
</dbReference>
<sequence>MVILAAGKGKRMKSEIPKVLHQILGQPILYYVLSLVGKLNPKNIFTVIGYRKELVSEYIKNNFPQTKTVTQENQLGTAHAVCAIKRRKGENFGKNILILPGDSPLVNIETLRKLVEKRINSGSAACVIISIVPDPEGYGRIIKDRNENIVKIVEETDASPEERKICEVSSSIYCFDTKSLFENIEKINTKNIQKEYYLTDIIEMLIKNGKKVNCFKTPGYQEVMGINDRLQLSEVENIMQRKINESLMKNGVTIRGSGSCYIESSVVIDKDVIIEPSCFIKGKTRIGKNSTVGPFCQVTDTDIGEGTRINASVILGSVIGNNNNIGPYSYIRPGTVTGSNVKIGAFCEIKKSKIARGSKVPHLNYIGDT</sequence>
<dbReference type="GO" id="GO:0003977">
    <property type="term" value="F:UDP-N-acetylglucosamine diphosphorylase activity"/>
    <property type="evidence" value="ECO:0007669"/>
    <property type="project" value="UniProtKB-EC"/>
</dbReference>
<dbReference type="InterPro" id="IPR005835">
    <property type="entry name" value="NTP_transferase_dom"/>
</dbReference>
<protein>
    <submittedName>
        <fullName evidence="19">Uncharacterized protein</fullName>
    </submittedName>
</protein>
<evidence type="ECO:0000256" key="6">
    <source>
        <dbReference type="ARBA" id="ARBA00022695"/>
    </source>
</evidence>
<feature type="non-terminal residue" evidence="19">
    <location>
        <position position="369"/>
    </location>
</feature>